<evidence type="ECO:0000313" key="1">
    <source>
        <dbReference type="EnsemblPlants" id="Zm00001eb158310_P001"/>
    </source>
</evidence>
<dbReference type="EnsemblPlants" id="Zm00001eb158310_T001">
    <property type="protein sequence ID" value="Zm00001eb158310_P001"/>
    <property type="gene ID" value="Zm00001eb158310"/>
</dbReference>
<evidence type="ECO:0000313" key="2">
    <source>
        <dbReference type="Proteomes" id="UP000007305"/>
    </source>
</evidence>
<protein>
    <submittedName>
        <fullName evidence="1">Uncharacterized protein</fullName>
    </submittedName>
</protein>
<dbReference type="Proteomes" id="UP000007305">
    <property type="component" value="Chromosome 3"/>
</dbReference>
<dbReference type="AlphaFoldDB" id="A0A804NG37"/>
<reference evidence="2" key="1">
    <citation type="submission" date="2015-12" db="EMBL/GenBank/DDBJ databases">
        <title>Update maize B73 reference genome by single molecule sequencing technologies.</title>
        <authorList>
            <consortium name="Maize Genome Sequencing Project"/>
            <person name="Ware D."/>
        </authorList>
    </citation>
    <scope>NUCLEOTIDE SEQUENCE [LARGE SCALE GENOMIC DNA]</scope>
    <source>
        <strain evidence="2">cv. B73</strain>
    </source>
</reference>
<name>A0A804NG37_MAIZE</name>
<reference evidence="1" key="2">
    <citation type="submission" date="2019-07" db="EMBL/GenBank/DDBJ databases">
        <authorList>
            <person name="Seetharam A."/>
            <person name="Woodhouse M."/>
            <person name="Cannon E."/>
        </authorList>
    </citation>
    <scope>NUCLEOTIDE SEQUENCE [LARGE SCALE GENOMIC DNA]</scope>
    <source>
        <strain evidence="1">cv. B73</strain>
    </source>
</reference>
<organism evidence="1 2">
    <name type="scientific">Zea mays</name>
    <name type="common">Maize</name>
    <dbReference type="NCBI Taxonomy" id="4577"/>
    <lineage>
        <taxon>Eukaryota</taxon>
        <taxon>Viridiplantae</taxon>
        <taxon>Streptophyta</taxon>
        <taxon>Embryophyta</taxon>
        <taxon>Tracheophyta</taxon>
        <taxon>Spermatophyta</taxon>
        <taxon>Magnoliopsida</taxon>
        <taxon>Liliopsida</taxon>
        <taxon>Poales</taxon>
        <taxon>Poaceae</taxon>
        <taxon>PACMAD clade</taxon>
        <taxon>Panicoideae</taxon>
        <taxon>Andropogonodae</taxon>
        <taxon>Andropogoneae</taxon>
        <taxon>Tripsacinae</taxon>
        <taxon>Zea</taxon>
    </lineage>
</organism>
<reference evidence="1" key="3">
    <citation type="submission" date="2021-05" db="UniProtKB">
        <authorList>
            <consortium name="EnsemblPlants"/>
        </authorList>
    </citation>
    <scope>IDENTIFICATION</scope>
    <source>
        <strain evidence="1">cv. B73</strain>
    </source>
</reference>
<dbReference type="Gramene" id="Zm00001eb158310_T001">
    <property type="protein sequence ID" value="Zm00001eb158310_P001"/>
    <property type="gene ID" value="Zm00001eb158310"/>
</dbReference>
<dbReference type="Gene3D" id="3.40.50.720">
    <property type="entry name" value="NAD(P)-binding Rossmann-like Domain"/>
    <property type="match status" value="1"/>
</dbReference>
<dbReference type="GO" id="GO:0044550">
    <property type="term" value="P:secondary metabolite biosynthetic process"/>
    <property type="evidence" value="ECO:0007669"/>
    <property type="project" value="UniProtKB-ARBA"/>
</dbReference>
<dbReference type="GO" id="GO:0016491">
    <property type="term" value="F:oxidoreductase activity"/>
    <property type="evidence" value="ECO:0007669"/>
    <property type="project" value="UniProtKB-ARBA"/>
</dbReference>
<sequence length="127" mass="13684">MEKLLASLEASLEDHAGLLAAVAQADVVVTAMSGAHIRSHNLSFCRRWWRRSPTRCADQPPMEKLLASLEASLEDHVGLLAAVAQADVVVTAMSGAHICSHNLSLQHKLFEAIKEAGNIKFVKGLFG</sequence>
<keyword evidence="2" id="KW-1185">Reference proteome</keyword>
<dbReference type="PANTHER" id="PTHR43349:SF4">
    <property type="entry name" value="PINORESINOL REDUCTASE 1-RELATED"/>
    <property type="match status" value="1"/>
</dbReference>
<dbReference type="InterPro" id="IPR050608">
    <property type="entry name" value="NmrA-type/Isoflavone_red_sf"/>
</dbReference>
<proteinExistence type="predicted"/>
<accession>A0A804NG37</accession>
<dbReference type="PANTHER" id="PTHR43349">
    <property type="entry name" value="PINORESINOL REDUCTASE-RELATED"/>
    <property type="match status" value="1"/>
</dbReference>
<dbReference type="InParanoid" id="A0A804NG37"/>